<gene>
    <name evidence="12" type="ORF">GCM10022380_49020</name>
</gene>
<dbReference type="InterPro" id="IPR013986">
    <property type="entry name" value="DExx_box_DNA_helicase_dom_sf"/>
</dbReference>
<keyword evidence="4 10" id="KW-0347">Helicase</keyword>
<evidence type="ECO:0000313" key="12">
    <source>
        <dbReference type="EMBL" id="GAA3824421.1"/>
    </source>
</evidence>
<keyword evidence="13" id="KW-1185">Reference proteome</keyword>
<dbReference type="EMBL" id="BAABCM010000007">
    <property type="protein sequence ID" value="GAA3824421.1"/>
    <property type="molecule type" value="Genomic_DNA"/>
</dbReference>
<reference evidence="13" key="1">
    <citation type="journal article" date="2019" name="Int. J. Syst. Evol. Microbiol.">
        <title>The Global Catalogue of Microorganisms (GCM) 10K type strain sequencing project: providing services to taxonomists for standard genome sequencing and annotation.</title>
        <authorList>
            <consortium name="The Broad Institute Genomics Platform"/>
            <consortium name="The Broad Institute Genome Sequencing Center for Infectious Disease"/>
            <person name="Wu L."/>
            <person name="Ma J."/>
        </authorList>
    </citation>
    <scope>NUCLEOTIDE SEQUENCE [LARGE SCALE GENOMIC DNA]</scope>
    <source>
        <strain evidence="13">JCM 17017</strain>
    </source>
</reference>
<evidence type="ECO:0000259" key="11">
    <source>
        <dbReference type="PROSITE" id="PS51198"/>
    </source>
</evidence>
<evidence type="ECO:0000256" key="10">
    <source>
        <dbReference type="PROSITE-ProRule" id="PRU00560"/>
    </source>
</evidence>
<keyword evidence="2 10" id="KW-0547">Nucleotide-binding</keyword>
<comment type="similarity">
    <text evidence="1">Belongs to the helicase family. UvrD subfamily.</text>
</comment>
<protein>
    <recommendedName>
        <fullName evidence="8">DNA 3'-5' helicase</fullName>
        <ecNumber evidence="8">5.6.2.4</ecNumber>
    </recommendedName>
</protein>
<evidence type="ECO:0000313" key="13">
    <source>
        <dbReference type="Proteomes" id="UP001501624"/>
    </source>
</evidence>
<keyword evidence="6" id="KW-0413">Isomerase</keyword>
<dbReference type="PROSITE" id="PS51198">
    <property type="entry name" value="UVRD_HELICASE_ATP_BIND"/>
    <property type="match status" value="1"/>
</dbReference>
<feature type="binding site" evidence="10">
    <location>
        <begin position="235"/>
        <end position="242"/>
    </location>
    <ligand>
        <name>ATP</name>
        <dbReference type="ChEBI" id="CHEBI:30616"/>
    </ligand>
</feature>
<evidence type="ECO:0000256" key="5">
    <source>
        <dbReference type="ARBA" id="ARBA00022840"/>
    </source>
</evidence>
<proteinExistence type="inferred from homology"/>
<keyword evidence="5 10" id="KW-0067">ATP-binding</keyword>
<accession>A0ABP7IQU1</accession>
<dbReference type="PANTHER" id="PTHR11070">
    <property type="entry name" value="UVRD / RECB / PCRA DNA HELICASE FAMILY MEMBER"/>
    <property type="match status" value="1"/>
</dbReference>
<evidence type="ECO:0000256" key="6">
    <source>
        <dbReference type="ARBA" id="ARBA00023235"/>
    </source>
</evidence>
<evidence type="ECO:0000256" key="7">
    <source>
        <dbReference type="ARBA" id="ARBA00034617"/>
    </source>
</evidence>
<comment type="catalytic activity">
    <reaction evidence="9">
        <text>ATP + H2O = ADP + phosphate + H(+)</text>
        <dbReference type="Rhea" id="RHEA:13065"/>
        <dbReference type="ChEBI" id="CHEBI:15377"/>
        <dbReference type="ChEBI" id="CHEBI:15378"/>
        <dbReference type="ChEBI" id="CHEBI:30616"/>
        <dbReference type="ChEBI" id="CHEBI:43474"/>
        <dbReference type="ChEBI" id="CHEBI:456216"/>
        <dbReference type="EC" id="5.6.2.4"/>
    </reaction>
</comment>
<evidence type="ECO:0000256" key="8">
    <source>
        <dbReference type="ARBA" id="ARBA00034808"/>
    </source>
</evidence>
<evidence type="ECO:0000256" key="1">
    <source>
        <dbReference type="ARBA" id="ARBA00009922"/>
    </source>
</evidence>
<dbReference type="Gene3D" id="1.10.10.160">
    <property type="match status" value="1"/>
</dbReference>
<name>A0ABP7IQU1_9PSEU</name>
<evidence type="ECO:0000256" key="3">
    <source>
        <dbReference type="ARBA" id="ARBA00022801"/>
    </source>
</evidence>
<comment type="caution">
    <text evidence="12">The sequence shown here is derived from an EMBL/GenBank/DDBJ whole genome shotgun (WGS) entry which is preliminary data.</text>
</comment>
<sequence length="659" mass="73293">MNLSKHAERRVYQESVRLLESSFPRLDSLPRRVLGALLARTVGNAHLFVREDLHERAGNRPDAFLVNANGIFALIITEERVREQTARTVFRYAEERCAGITDQRGRVVPVSAIHRVIVGPGTGAGRTARAAGPHWSLPETDLARLFRREDAHLTRRQVDVVARQAGDLLSGYARLAVEPPEARPETAGLLDAASLAENEVEAAQARPFDSWLTFLHPHQHAIVARDYNGPARISGPAGTGKTVVVLHRLRRLARNSTGPLLFTTFVRNLPTVHAASFRRLAPEVAERVEFLHLHAWLRRFLQSRGRAVRVSTRGINTAFARAWTVHRASLRELEPSIDYWRAEVDRVIKGRGLTTFEEYLHAPRRGRKLRLDARHKELVWELYETYQAKLAERDLHDYNDMIQLGDVELRREPLAQGYAAIAVDEVQDITLTGLRLLRRLAGDGPNRLLLVGDGQQQVYPGGWRLSDAGIPVQGRGEVLRVNYRNRRGVLDFARGLDATNEVDDLDGGPGVVLGQVEAINGGGECRSWSGPAAELPAALLDQIATMPAPLGQTALIVFHHRDLVRCRKLLHEAGIATLPLEDYTGAPDDRLKIGTVHRAKGLEFRAVLVVQFDGGDRPSSAAREESTELRNRQRLVAATRARDFVWWGSVCEPTAGTAG</sequence>
<dbReference type="InterPro" id="IPR014017">
    <property type="entry name" value="DNA_helicase_UvrD-like_C"/>
</dbReference>
<evidence type="ECO:0000256" key="2">
    <source>
        <dbReference type="ARBA" id="ARBA00022741"/>
    </source>
</evidence>
<evidence type="ECO:0000256" key="4">
    <source>
        <dbReference type="ARBA" id="ARBA00022806"/>
    </source>
</evidence>
<dbReference type="Pfam" id="PF13361">
    <property type="entry name" value="UvrD_C"/>
    <property type="match status" value="1"/>
</dbReference>
<comment type="catalytic activity">
    <reaction evidence="7">
        <text>Couples ATP hydrolysis with the unwinding of duplex DNA by translocating in the 3'-5' direction.</text>
        <dbReference type="EC" id="5.6.2.4"/>
    </reaction>
</comment>
<feature type="domain" description="UvrD-like helicase ATP-binding" evidence="11">
    <location>
        <begin position="214"/>
        <end position="499"/>
    </location>
</feature>
<dbReference type="SUPFAM" id="SSF52540">
    <property type="entry name" value="P-loop containing nucleoside triphosphate hydrolases"/>
    <property type="match status" value="1"/>
</dbReference>
<dbReference type="EC" id="5.6.2.4" evidence="8"/>
<dbReference type="InterPro" id="IPR027417">
    <property type="entry name" value="P-loop_NTPase"/>
</dbReference>
<organism evidence="12 13">
    <name type="scientific">Amycolatopsis tucumanensis</name>
    <dbReference type="NCBI Taxonomy" id="401106"/>
    <lineage>
        <taxon>Bacteria</taxon>
        <taxon>Bacillati</taxon>
        <taxon>Actinomycetota</taxon>
        <taxon>Actinomycetes</taxon>
        <taxon>Pseudonocardiales</taxon>
        <taxon>Pseudonocardiaceae</taxon>
        <taxon>Amycolatopsis</taxon>
    </lineage>
</organism>
<dbReference type="InterPro" id="IPR000212">
    <property type="entry name" value="DNA_helicase_UvrD/REP"/>
</dbReference>
<dbReference type="Pfam" id="PF00580">
    <property type="entry name" value="UvrD-helicase"/>
    <property type="match status" value="1"/>
</dbReference>
<dbReference type="Proteomes" id="UP001501624">
    <property type="component" value="Unassembled WGS sequence"/>
</dbReference>
<dbReference type="PANTHER" id="PTHR11070:SF45">
    <property type="entry name" value="DNA 3'-5' HELICASE"/>
    <property type="match status" value="1"/>
</dbReference>
<dbReference type="InterPro" id="IPR014016">
    <property type="entry name" value="UvrD-like_ATP-bd"/>
</dbReference>
<dbReference type="Gene3D" id="3.40.50.300">
    <property type="entry name" value="P-loop containing nucleotide triphosphate hydrolases"/>
    <property type="match status" value="2"/>
</dbReference>
<keyword evidence="3 10" id="KW-0378">Hydrolase</keyword>
<evidence type="ECO:0000256" key="9">
    <source>
        <dbReference type="ARBA" id="ARBA00048988"/>
    </source>
</evidence>
<dbReference type="RefSeq" id="WP_237338653.1">
    <property type="nucleotide sequence ID" value="NZ_BAABCM010000007.1"/>
</dbReference>